<dbReference type="CDD" id="cd12148">
    <property type="entry name" value="fungal_TF_MHR"/>
    <property type="match status" value="1"/>
</dbReference>
<evidence type="ECO:0000259" key="6">
    <source>
        <dbReference type="PROSITE" id="PS00463"/>
    </source>
</evidence>
<comment type="caution">
    <text evidence="7">The sequence shown here is derived from an EMBL/GenBank/DDBJ whole genome shotgun (WGS) entry which is preliminary data.</text>
</comment>
<evidence type="ECO:0000313" key="8">
    <source>
        <dbReference type="Proteomes" id="UP000481861"/>
    </source>
</evidence>
<dbReference type="OrthoDB" id="5226580at2759"/>
<evidence type="ECO:0000256" key="5">
    <source>
        <dbReference type="ARBA" id="ARBA00023242"/>
    </source>
</evidence>
<dbReference type="Gene3D" id="4.10.240.10">
    <property type="entry name" value="Zn(2)-C6 fungal-type DNA-binding domain"/>
    <property type="match status" value="1"/>
</dbReference>
<dbReference type="GO" id="GO:0000976">
    <property type="term" value="F:transcription cis-regulatory region binding"/>
    <property type="evidence" value="ECO:0007669"/>
    <property type="project" value="TreeGrafter"/>
</dbReference>
<dbReference type="InterPro" id="IPR001138">
    <property type="entry name" value="Zn2Cys6_DnaBD"/>
</dbReference>
<accession>A0A7C8HZ91</accession>
<keyword evidence="5" id="KW-0539">Nucleus</keyword>
<dbReference type="PANTHER" id="PTHR31845">
    <property type="entry name" value="FINGER DOMAIN PROTEIN, PUTATIVE-RELATED"/>
    <property type="match status" value="1"/>
</dbReference>
<dbReference type="Proteomes" id="UP000481861">
    <property type="component" value="Unassembled WGS sequence"/>
</dbReference>
<evidence type="ECO:0000256" key="1">
    <source>
        <dbReference type="ARBA" id="ARBA00004123"/>
    </source>
</evidence>
<dbReference type="GO" id="GO:0000981">
    <property type="term" value="F:DNA-binding transcription factor activity, RNA polymerase II-specific"/>
    <property type="evidence" value="ECO:0007669"/>
    <property type="project" value="InterPro"/>
</dbReference>
<name>A0A7C8HZ91_9PLEO</name>
<dbReference type="PROSITE" id="PS00463">
    <property type="entry name" value="ZN2_CY6_FUNGAL_1"/>
    <property type="match status" value="1"/>
</dbReference>
<gene>
    <name evidence="7" type="ORF">BDV95DRAFT_585460</name>
</gene>
<dbReference type="GO" id="GO:0005634">
    <property type="term" value="C:nucleus"/>
    <property type="evidence" value="ECO:0007669"/>
    <property type="project" value="UniProtKB-SubCell"/>
</dbReference>
<comment type="subcellular location">
    <subcellularLocation>
        <location evidence="1">Nucleus</location>
    </subcellularLocation>
</comment>
<feature type="domain" description="Zn(2)-C6 fungal-type" evidence="6">
    <location>
        <begin position="13"/>
        <end position="42"/>
    </location>
</feature>
<evidence type="ECO:0000313" key="7">
    <source>
        <dbReference type="EMBL" id="KAF2865948.1"/>
    </source>
</evidence>
<organism evidence="7 8">
    <name type="scientific">Massariosphaeria phaeospora</name>
    <dbReference type="NCBI Taxonomy" id="100035"/>
    <lineage>
        <taxon>Eukaryota</taxon>
        <taxon>Fungi</taxon>
        <taxon>Dikarya</taxon>
        <taxon>Ascomycota</taxon>
        <taxon>Pezizomycotina</taxon>
        <taxon>Dothideomycetes</taxon>
        <taxon>Pleosporomycetidae</taxon>
        <taxon>Pleosporales</taxon>
        <taxon>Pleosporales incertae sedis</taxon>
        <taxon>Massariosphaeria</taxon>
    </lineage>
</organism>
<keyword evidence="2" id="KW-0805">Transcription regulation</keyword>
<dbReference type="EMBL" id="JAADJZ010000030">
    <property type="protein sequence ID" value="KAF2865948.1"/>
    <property type="molecule type" value="Genomic_DNA"/>
</dbReference>
<proteinExistence type="predicted"/>
<sequence length="558" mass="61935">MSMRLARKREIKACTACARAKVKCESASGEKCKRCQRLGKVCENQAPGAHSHKRSPDSQYNREDVLRLESKIDTVSHFLSSTTHSSHVSRSSLSPFLTPLTVGSEVDTVLPNHHEAVSLLDLYKSEIAPLSPFVALPSHTSPEQLRLEKPILFMAIMMVACQKDAPRQLNLARIVRHEISKAVWTNGERRLALVEAILVYAAWQHVHIDLGSQLLNLLHTAVSLLTELGLNKEPNTTSNTSPGAIGEIDRERATAVVRSLEERRALLGVFCLSSITKICLKDMETIKFTRYADRCCRALAEAKEFPSDIYLVHLARLQQKAARVGEMFYSEELEDVTGMTAPLTMGMSLIEQEITAMGQTLHLDLVEFPLLQISYQTLNLYLYKTALDDRLFPASTASTTILLRTHLLTSCLSSITTLISHFFSLPHQTLFSLPYVIWGQLGHAMLILSRLSDVQHGTWNRSYVAGVMDPKETSRRLARRLEEVMTLGLAEKPARCLPGIFGQLVVRLRELGGVGAETGPGAGVQDGVRFSGFSGQGQCFEEDLMGDILFDFFELGQG</sequence>
<keyword evidence="8" id="KW-1185">Reference proteome</keyword>
<dbReference type="PANTHER" id="PTHR31845:SF10">
    <property type="entry name" value="ZN(II)2CYS6 TRANSCRIPTION FACTOR (EUROFUNG)"/>
    <property type="match status" value="1"/>
</dbReference>
<dbReference type="InterPro" id="IPR051089">
    <property type="entry name" value="prtT"/>
</dbReference>
<protein>
    <recommendedName>
        <fullName evidence="6">Zn(2)-C6 fungal-type domain-containing protein</fullName>
    </recommendedName>
</protein>
<dbReference type="CDD" id="cd00067">
    <property type="entry name" value="GAL4"/>
    <property type="match status" value="1"/>
</dbReference>
<evidence type="ECO:0000256" key="2">
    <source>
        <dbReference type="ARBA" id="ARBA00023015"/>
    </source>
</evidence>
<reference evidence="7 8" key="1">
    <citation type="submission" date="2020-01" db="EMBL/GenBank/DDBJ databases">
        <authorList>
            <consortium name="DOE Joint Genome Institute"/>
            <person name="Haridas S."/>
            <person name="Albert R."/>
            <person name="Binder M."/>
            <person name="Bloem J."/>
            <person name="Labutti K."/>
            <person name="Salamov A."/>
            <person name="Andreopoulos B."/>
            <person name="Baker S.E."/>
            <person name="Barry K."/>
            <person name="Bills G."/>
            <person name="Bluhm B.H."/>
            <person name="Cannon C."/>
            <person name="Castanera R."/>
            <person name="Culley D.E."/>
            <person name="Daum C."/>
            <person name="Ezra D."/>
            <person name="Gonzalez J.B."/>
            <person name="Henrissat B."/>
            <person name="Kuo A."/>
            <person name="Liang C."/>
            <person name="Lipzen A."/>
            <person name="Lutzoni F."/>
            <person name="Magnuson J."/>
            <person name="Mondo S."/>
            <person name="Nolan M."/>
            <person name="Ohm R."/>
            <person name="Pangilinan J."/>
            <person name="Park H.-J.H."/>
            <person name="Ramirez L."/>
            <person name="Alfaro M."/>
            <person name="Sun H."/>
            <person name="Tritt A."/>
            <person name="Yoshinaga Y."/>
            <person name="Zwiers L.-H.L."/>
            <person name="Turgeon B.G."/>
            <person name="Goodwin S.B."/>
            <person name="Spatafora J.W."/>
            <person name="Crous P.W."/>
            <person name="Grigoriev I.V."/>
        </authorList>
    </citation>
    <scope>NUCLEOTIDE SEQUENCE [LARGE SCALE GENOMIC DNA]</scope>
    <source>
        <strain evidence="7 8">CBS 611.86</strain>
    </source>
</reference>
<dbReference type="GO" id="GO:0008270">
    <property type="term" value="F:zinc ion binding"/>
    <property type="evidence" value="ECO:0007669"/>
    <property type="project" value="InterPro"/>
</dbReference>
<evidence type="ECO:0000256" key="3">
    <source>
        <dbReference type="ARBA" id="ARBA00023125"/>
    </source>
</evidence>
<dbReference type="SUPFAM" id="SSF57701">
    <property type="entry name" value="Zn2/Cys6 DNA-binding domain"/>
    <property type="match status" value="1"/>
</dbReference>
<dbReference type="InterPro" id="IPR036864">
    <property type="entry name" value="Zn2-C6_fun-type_DNA-bd_sf"/>
</dbReference>
<evidence type="ECO:0000256" key="4">
    <source>
        <dbReference type="ARBA" id="ARBA00023163"/>
    </source>
</evidence>
<dbReference type="AlphaFoldDB" id="A0A7C8HZ91"/>
<keyword evidence="3" id="KW-0238">DNA-binding</keyword>
<keyword evidence="4" id="KW-0804">Transcription</keyword>